<dbReference type="PANTHER" id="PTHR22930:SF259">
    <property type="entry name" value="OS08G0106900 PROTEIN"/>
    <property type="match status" value="1"/>
</dbReference>
<comment type="caution">
    <text evidence="2">The sequence shown here is derived from an EMBL/GenBank/DDBJ whole genome shotgun (WGS) entry which is preliminary data.</text>
</comment>
<dbReference type="InterPro" id="IPR058353">
    <property type="entry name" value="DUF8040"/>
</dbReference>
<reference evidence="2" key="2">
    <citation type="submission" date="2023-06" db="EMBL/GenBank/DDBJ databases">
        <authorList>
            <person name="Ma L."/>
            <person name="Liu K.-W."/>
            <person name="Li Z."/>
            <person name="Hsiao Y.-Y."/>
            <person name="Qi Y."/>
            <person name="Fu T."/>
            <person name="Tang G."/>
            <person name="Zhang D."/>
            <person name="Sun W.-H."/>
            <person name="Liu D.-K."/>
            <person name="Li Y."/>
            <person name="Chen G.-Z."/>
            <person name="Liu X.-D."/>
            <person name="Liao X.-Y."/>
            <person name="Jiang Y.-T."/>
            <person name="Yu X."/>
            <person name="Hao Y."/>
            <person name="Huang J."/>
            <person name="Zhao X.-W."/>
            <person name="Ke S."/>
            <person name="Chen Y.-Y."/>
            <person name="Wu W.-L."/>
            <person name="Hsu J.-L."/>
            <person name="Lin Y.-F."/>
            <person name="Huang M.-D."/>
            <person name="Li C.-Y."/>
            <person name="Huang L."/>
            <person name="Wang Z.-W."/>
            <person name="Zhao X."/>
            <person name="Zhong W.-Y."/>
            <person name="Peng D.-H."/>
            <person name="Ahmad S."/>
            <person name="Lan S."/>
            <person name="Zhang J.-S."/>
            <person name="Tsai W.-C."/>
            <person name="Van De Peer Y."/>
            <person name="Liu Z.-J."/>
        </authorList>
    </citation>
    <scope>NUCLEOTIDE SEQUENCE</scope>
    <source>
        <strain evidence="2">SCP</strain>
        <tissue evidence="2">Leaves</tissue>
    </source>
</reference>
<keyword evidence="3" id="KW-1185">Reference proteome</keyword>
<dbReference type="PANTHER" id="PTHR22930">
    <property type="match status" value="1"/>
</dbReference>
<dbReference type="InterPro" id="IPR045249">
    <property type="entry name" value="HARBI1-like"/>
</dbReference>
<protein>
    <recommendedName>
        <fullName evidence="1">DUF8040 domain-containing protein</fullName>
    </recommendedName>
</protein>
<feature type="domain" description="DUF8040" evidence="1">
    <location>
        <begin position="18"/>
        <end position="113"/>
    </location>
</feature>
<organism evidence="2 3">
    <name type="scientific">Acorus gramineus</name>
    <name type="common">Dwarf sweet flag</name>
    <dbReference type="NCBI Taxonomy" id="55184"/>
    <lineage>
        <taxon>Eukaryota</taxon>
        <taxon>Viridiplantae</taxon>
        <taxon>Streptophyta</taxon>
        <taxon>Embryophyta</taxon>
        <taxon>Tracheophyta</taxon>
        <taxon>Spermatophyta</taxon>
        <taxon>Magnoliopsida</taxon>
        <taxon>Liliopsida</taxon>
        <taxon>Acoraceae</taxon>
        <taxon>Acorus</taxon>
    </lineage>
</organism>
<evidence type="ECO:0000313" key="2">
    <source>
        <dbReference type="EMBL" id="KAK1268327.1"/>
    </source>
</evidence>
<accession>A0AAV9AWP7</accession>
<dbReference type="Proteomes" id="UP001179952">
    <property type="component" value="Unassembled WGS sequence"/>
</dbReference>
<dbReference type="EMBL" id="JAUJYN010000006">
    <property type="protein sequence ID" value="KAK1268327.1"/>
    <property type="molecule type" value="Genomic_DNA"/>
</dbReference>
<proteinExistence type="predicted"/>
<dbReference type="Pfam" id="PF26138">
    <property type="entry name" value="DUF8040"/>
    <property type="match status" value="1"/>
</dbReference>
<reference evidence="2" key="1">
    <citation type="journal article" date="2023" name="Nat. Commun.">
        <title>Diploid and tetraploid genomes of Acorus and the evolution of monocots.</title>
        <authorList>
            <person name="Ma L."/>
            <person name="Liu K.W."/>
            <person name="Li Z."/>
            <person name="Hsiao Y.Y."/>
            <person name="Qi Y."/>
            <person name="Fu T."/>
            <person name="Tang G.D."/>
            <person name="Zhang D."/>
            <person name="Sun W.H."/>
            <person name="Liu D.K."/>
            <person name="Li Y."/>
            <person name="Chen G.Z."/>
            <person name="Liu X.D."/>
            <person name="Liao X.Y."/>
            <person name="Jiang Y.T."/>
            <person name="Yu X."/>
            <person name="Hao Y."/>
            <person name="Huang J."/>
            <person name="Zhao X.W."/>
            <person name="Ke S."/>
            <person name="Chen Y.Y."/>
            <person name="Wu W.L."/>
            <person name="Hsu J.L."/>
            <person name="Lin Y.F."/>
            <person name="Huang M.D."/>
            <person name="Li C.Y."/>
            <person name="Huang L."/>
            <person name="Wang Z.W."/>
            <person name="Zhao X."/>
            <person name="Zhong W.Y."/>
            <person name="Peng D.H."/>
            <person name="Ahmad S."/>
            <person name="Lan S."/>
            <person name="Zhang J.S."/>
            <person name="Tsai W.C."/>
            <person name="Van de Peer Y."/>
            <person name="Liu Z.J."/>
        </authorList>
    </citation>
    <scope>NUCLEOTIDE SEQUENCE</scope>
    <source>
        <strain evidence="2">SCP</strain>
    </source>
</reference>
<gene>
    <name evidence="2" type="ORF">QJS04_geneDACA006276</name>
</gene>
<sequence>MMAYYYKMYVAKERVHDSIHGGESFVRDCLEGHRRNSFDLLRMEPEMYQLLCNTLREKDFLCNTRNISVEEQVAIFLNIVGHNERNRATQYTFQHFGEMISRHFNAVLNAICKLGPEYITMPSTDTPLYIRSQSRFFSYVKVKLFSHFLSLFVLQHSEQCIVGWEQF</sequence>
<dbReference type="AlphaFoldDB" id="A0AAV9AWP7"/>
<name>A0AAV9AWP7_ACOGR</name>
<evidence type="ECO:0000313" key="3">
    <source>
        <dbReference type="Proteomes" id="UP001179952"/>
    </source>
</evidence>
<evidence type="ECO:0000259" key="1">
    <source>
        <dbReference type="Pfam" id="PF26138"/>
    </source>
</evidence>